<dbReference type="VEuPathDB" id="FungiDB:A1O9_07179"/>
<feature type="transmembrane region" description="Helical" evidence="1">
    <location>
        <begin position="17"/>
        <end position="35"/>
    </location>
</feature>
<evidence type="ECO:0000313" key="2">
    <source>
        <dbReference type="EMBL" id="KEF56989.1"/>
    </source>
</evidence>
<dbReference type="HOGENOM" id="CLU_099558_0_0_1"/>
<sequence length="190" mass="20113">MGPDHGVLGATFKVARALQAASMIAVIGITSNFISEMVSAGATPPPILIGILSIVCIAVLYCAITVILYFDSILPFLISTGLDALFLVALIVVSVIVGKPLSYLNCQVLDEISNASSSAYDFTSALGNSLNKDGNVDYSQWIGTSKATCLEMKSIWGLSIALCILFTFSAVSTICLWKRTKQPPAEKLDA</sequence>
<feature type="transmembrane region" description="Helical" evidence="1">
    <location>
        <begin position="155"/>
        <end position="177"/>
    </location>
</feature>
<reference evidence="2 3" key="1">
    <citation type="submission" date="2013-03" db="EMBL/GenBank/DDBJ databases">
        <title>The Genome Sequence of Exophiala aquamarina CBS 119918.</title>
        <authorList>
            <consortium name="The Broad Institute Genomics Platform"/>
            <person name="Cuomo C."/>
            <person name="de Hoog S."/>
            <person name="Gorbushina A."/>
            <person name="Walker B."/>
            <person name="Young S.K."/>
            <person name="Zeng Q."/>
            <person name="Gargeya S."/>
            <person name="Fitzgerald M."/>
            <person name="Haas B."/>
            <person name="Abouelleil A."/>
            <person name="Allen A.W."/>
            <person name="Alvarado L."/>
            <person name="Arachchi H.M."/>
            <person name="Berlin A.M."/>
            <person name="Chapman S.B."/>
            <person name="Gainer-Dewar J."/>
            <person name="Goldberg J."/>
            <person name="Griggs A."/>
            <person name="Gujja S."/>
            <person name="Hansen M."/>
            <person name="Howarth C."/>
            <person name="Imamovic A."/>
            <person name="Ireland A."/>
            <person name="Larimer J."/>
            <person name="McCowan C."/>
            <person name="Murphy C."/>
            <person name="Pearson M."/>
            <person name="Poon T.W."/>
            <person name="Priest M."/>
            <person name="Roberts A."/>
            <person name="Saif S."/>
            <person name="Shea T."/>
            <person name="Sisk P."/>
            <person name="Sykes S."/>
            <person name="Wortman J."/>
            <person name="Nusbaum C."/>
            <person name="Birren B."/>
        </authorList>
    </citation>
    <scope>NUCLEOTIDE SEQUENCE [LARGE SCALE GENOMIC DNA]</scope>
    <source>
        <strain evidence="2 3">CBS 119918</strain>
    </source>
</reference>
<proteinExistence type="predicted"/>
<feature type="transmembrane region" description="Helical" evidence="1">
    <location>
        <begin position="76"/>
        <end position="97"/>
    </location>
</feature>
<evidence type="ECO:0000256" key="1">
    <source>
        <dbReference type="SAM" id="Phobius"/>
    </source>
</evidence>
<dbReference type="OrthoDB" id="5366688at2759"/>
<evidence type="ECO:0000313" key="3">
    <source>
        <dbReference type="Proteomes" id="UP000027920"/>
    </source>
</evidence>
<keyword evidence="1" id="KW-1133">Transmembrane helix</keyword>
<comment type="caution">
    <text evidence="2">The sequence shown here is derived from an EMBL/GenBank/DDBJ whole genome shotgun (WGS) entry which is preliminary data.</text>
</comment>
<dbReference type="EMBL" id="AMGV01000005">
    <property type="protein sequence ID" value="KEF56989.1"/>
    <property type="molecule type" value="Genomic_DNA"/>
</dbReference>
<name>A0A072PA55_9EURO</name>
<organism evidence="2 3">
    <name type="scientific">Exophiala aquamarina CBS 119918</name>
    <dbReference type="NCBI Taxonomy" id="1182545"/>
    <lineage>
        <taxon>Eukaryota</taxon>
        <taxon>Fungi</taxon>
        <taxon>Dikarya</taxon>
        <taxon>Ascomycota</taxon>
        <taxon>Pezizomycotina</taxon>
        <taxon>Eurotiomycetes</taxon>
        <taxon>Chaetothyriomycetidae</taxon>
        <taxon>Chaetothyriales</taxon>
        <taxon>Herpotrichiellaceae</taxon>
        <taxon>Exophiala</taxon>
    </lineage>
</organism>
<feature type="transmembrane region" description="Helical" evidence="1">
    <location>
        <begin position="47"/>
        <end position="69"/>
    </location>
</feature>
<dbReference type="Proteomes" id="UP000027920">
    <property type="component" value="Unassembled WGS sequence"/>
</dbReference>
<dbReference type="AlphaFoldDB" id="A0A072PA55"/>
<accession>A0A072PA55</accession>
<dbReference type="GeneID" id="25282093"/>
<protein>
    <recommendedName>
        <fullName evidence="4">MARVEL domain-containing protein</fullName>
    </recommendedName>
</protein>
<evidence type="ECO:0008006" key="4">
    <source>
        <dbReference type="Google" id="ProtNLM"/>
    </source>
</evidence>
<dbReference type="RefSeq" id="XP_013259579.1">
    <property type="nucleotide sequence ID" value="XM_013404125.1"/>
</dbReference>
<keyword evidence="3" id="KW-1185">Reference proteome</keyword>
<gene>
    <name evidence="2" type="ORF">A1O9_07179</name>
</gene>
<keyword evidence="1" id="KW-0472">Membrane</keyword>
<keyword evidence="1" id="KW-0812">Transmembrane</keyword>